<dbReference type="AlphaFoldDB" id="A0ABD3EJ17"/>
<organism evidence="2 3">
    <name type="scientific">Castilleja foliolosa</name>
    <dbReference type="NCBI Taxonomy" id="1961234"/>
    <lineage>
        <taxon>Eukaryota</taxon>
        <taxon>Viridiplantae</taxon>
        <taxon>Streptophyta</taxon>
        <taxon>Embryophyta</taxon>
        <taxon>Tracheophyta</taxon>
        <taxon>Spermatophyta</taxon>
        <taxon>Magnoliopsida</taxon>
        <taxon>eudicotyledons</taxon>
        <taxon>Gunneridae</taxon>
        <taxon>Pentapetalae</taxon>
        <taxon>asterids</taxon>
        <taxon>lamiids</taxon>
        <taxon>Lamiales</taxon>
        <taxon>Orobanchaceae</taxon>
        <taxon>Pedicularideae</taxon>
        <taxon>Castillejinae</taxon>
        <taxon>Castilleja</taxon>
    </lineage>
</organism>
<name>A0ABD3EJ17_9LAMI</name>
<sequence>MVFMCRSLISTLCYLVIIISLFVSSGMCDTNCSKVPIEALKPCEPIFTGASTKPSADCCLGVNLWDQSNRRFSHTVCNCYKASPASSF</sequence>
<dbReference type="EMBL" id="JAVIJP010000005">
    <property type="protein sequence ID" value="KAL3654207.1"/>
    <property type="molecule type" value="Genomic_DNA"/>
</dbReference>
<reference evidence="3" key="1">
    <citation type="journal article" date="2024" name="IScience">
        <title>Strigolactones Initiate the Formation of Haustorium-like Structures in Castilleja.</title>
        <authorList>
            <person name="Buerger M."/>
            <person name="Peterson D."/>
            <person name="Chory J."/>
        </authorList>
    </citation>
    <scope>NUCLEOTIDE SEQUENCE [LARGE SCALE GENOMIC DNA]</scope>
</reference>
<keyword evidence="1" id="KW-0732">Signal</keyword>
<dbReference type="InterPro" id="IPR036312">
    <property type="entry name" value="Bifun_inhib/LTP/seed_sf"/>
</dbReference>
<accession>A0ABD3EJ17</accession>
<evidence type="ECO:0000256" key="1">
    <source>
        <dbReference type="SAM" id="SignalP"/>
    </source>
</evidence>
<comment type="caution">
    <text evidence="2">The sequence shown here is derived from an EMBL/GenBank/DDBJ whole genome shotgun (WGS) entry which is preliminary data.</text>
</comment>
<proteinExistence type="predicted"/>
<evidence type="ECO:0000313" key="2">
    <source>
        <dbReference type="EMBL" id="KAL3654207.1"/>
    </source>
</evidence>
<dbReference type="Gene3D" id="1.10.110.10">
    <property type="entry name" value="Plant lipid-transfer and hydrophobic proteins"/>
    <property type="match status" value="1"/>
</dbReference>
<protein>
    <submittedName>
        <fullName evidence="2">Uncharacterized protein</fullName>
    </submittedName>
</protein>
<feature type="signal peptide" evidence="1">
    <location>
        <begin position="1"/>
        <end position="28"/>
    </location>
</feature>
<keyword evidence="3" id="KW-1185">Reference proteome</keyword>
<feature type="chain" id="PRO_5044869285" evidence="1">
    <location>
        <begin position="29"/>
        <end position="88"/>
    </location>
</feature>
<gene>
    <name evidence="2" type="ORF">CASFOL_003888</name>
</gene>
<dbReference type="SUPFAM" id="SSF47699">
    <property type="entry name" value="Bifunctional inhibitor/lipid-transfer protein/seed storage 2S albumin"/>
    <property type="match status" value="1"/>
</dbReference>
<evidence type="ECO:0000313" key="3">
    <source>
        <dbReference type="Proteomes" id="UP001632038"/>
    </source>
</evidence>
<dbReference type="Proteomes" id="UP001632038">
    <property type="component" value="Unassembled WGS sequence"/>
</dbReference>